<evidence type="ECO:0000313" key="1">
    <source>
        <dbReference type="EMBL" id="QPS82413.1"/>
    </source>
</evidence>
<sequence>MSKKYFIMAINQEAGCPAGFYQSVLAKDFEGINGDYGYHPWYAGPKRYGGTLPPLPEKLVLMEKKEYQYDIRKGAEYFYVLSSKFKECLAEIKHNFSDIKHVDCVDSKGKSRNNRVVFAAIPRKFKAENCLDLSRSKLISPRGIEYDSLHFREDWDFDLFDILNISSSQASLICSEKAKNIFENHGVRCVKYIPLSDINASMLPHMNELYRPVEFYDPV</sequence>
<protein>
    <recommendedName>
        <fullName evidence="3">Immunity protein 43</fullName>
    </recommendedName>
</protein>
<name>A0A7T2YWT1_9BURK</name>
<dbReference type="Proteomes" id="UP000595064">
    <property type="component" value="Chromosome"/>
</dbReference>
<dbReference type="RefSeq" id="WP_151019764.1">
    <property type="nucleotide sequence ID" value="NZ_CP065748.1"/>
</dbReference>
<dbReference type="AlphaFoldDB" id="A0A7T2YWT1"/>
<evidence type="ECO:0008006" key="3">
    <source>
        <dbReference type="Google" id="ProtNLM"/>
    </source>
</evidence>
<gene>
    <name evidence="1" type="ORF">I6G47_04860</name>
</gene>
<dbReference type="KEGG" id="dla:I6G47_04860"/>
<dbReference type="EMBL" id="CP065748">
    <property type="protein sequence ID" value="QPS82413.1"/>
    <property type="molecule type" value="Genomic_DNA"/>
</dbReference>
<organism evidence="1 2">
    <name type="scientific">Delftia lacustris</name>
    <dbReference type="NCBI Taxonomy" id="558537"/>
    <lineage>
        <taxon>Bacteria</taxon>
        <taxon>Pseudomonadati</taxon>
        <taxon>Pseudomonadota</taxon>
        <taxon>Betaproteobacteria</taxon>
        <taxon>Burkholderiales</taxon>
        <taxon>Comamonadaceae</taxon>
        <taxon>Delftia</taxon>
    </lineage>
</organism>
<keyword evidence="2" id="KW-1185">Reference proteome</keyword>
<proteinExistence type="predicted"/>
<accession>A0A7T2YWT1</accession>
<reference evidence="1 2" key="1">
    <citation type="submission" date="2020-12" db="EMBL/GenBank/DDBJ databases">
        <title>FDA dAtabase for Regulatory Grade micrObial Sequences (FDA-ARGOS): Supporting development and validation of Infectious Disease Dx tests.</title>
        <authorList>
            <person name="Sproer C."/>
            <person name="Gronow S."/>
            <person name="Severitt S."/>
            <person name="Schroder I."/>
            <person name="Tallon L."/>
            <person name="Sadzewicz L."/>
            <person name="Zhao X."/>
            <person name="Boylan J."/>
            <person name="Ott S."/>
            <person name="Bowen H."/>
            <person name="Vavikolanu K."/>
            <person name="Mehta A."/>
            <person name="Aluvathingal J."/>
            <person name="Nadendla S."/>
            <person name="Lowell S."/>
            <person name="Myers T."/>
            <person name="Yan Y."/>
            <person name="Sichtig H."/>
        </authorList>
    </citation>
    <scope>NUCLEOTIDE SEQUENCE [LARGE SCALE GENOMIC DNA]</scope>
    <source>
        <strain evidence="1 2">FDAARGOS_890</strain>
    </source>
</reference>
<evidence type="ECO:0000313" key="2">
    <source>
        <dbReference type="Proteomes" id="UP000595064"/>
    </source>
</evidence>